<proteinExistence type="predicted"/>
<accession>A0AAQ3PN37</accession>
<dbReference type="Proteomes" id="UP001341281">
    <property type="component" value="Chromosome 01"/>
</dbReference>
<dbReference type="InterPro" id="IPR001810">
    <property type="entry name" value="F-box_dom"/>
</dbReference>
<dbReference type="Gene3D" id="1.20.1280.50">
    <property type="match status" value="1"/>
</dbReference>
<dbReference type="InterPro" id="IPR036047">
    <property type="entry name" value="F-box-like_dom_sf"/>
</dbReference>
<dbReference type="CDD" id="cd22160">
    <property type="entry name" value="F-box_AtFBL13-like"/>
    <property type="match status" value="1"/>
</dbReference>
<sequence length="182" mass="20843">MLPPERSPEAEGTAGWWKRDARGVFDGMPSGVEEDEEVSKKASCEEDRISALPDEVTHHLLGFLPAPEAVRTSLLARGWRHHWKYMRSLRFTVLADGPVVSAEWLNRFMGRLLQDLHAPLDVCDIYMEHGFCYFVTEMQAYNWVHKAVSGLHARDLMVGLQRLAERPSYWQGSLSCQGTWRD</sequence>
<dbReference type="InterPro" id="IPR053781">
    <property type="entry name" value="F-box_AtFBL13-like"/>
</dbReference>
<keyword evidence="3" id="KW-1185">Reference proteome</keyword>
<feature type="domain" description="F-box" evidence="1">
    <location>
        <begin position="49"/>
        <end position="89"/>
    </location>
</feature>
<name>A0AAQ3PN37_PASNO</name>
<organism evidence="2 3">
    <name type="scientific">Paspalum notatum var. saurae</name>
    <dbReference type="NCBI Taxonomy" id="547442"/>
    <lineage>
        <taxon>Eukaryota</taxon>
        <taxon>Viridiplantae</taxon>
        <taxon>Streptophyta</taxon>
        <taxon>Embryophyta</taxon>
        <taxon>Tracheophyta</taxon>
        <taxon>Spermatophyta</taxon>
        <taxon>Magnoliopsida</taxon>
        <taxon>Liliopsida</taxon>
        <taxon>Poales</taxon>
        <taxon>Poaceae</taxon>
        <taxon>PACMAD clade</taxon>
        <taxon>Panicoideae</taxon>
        <taxon>Andropogonodae</taxon>
        <taxon>Paspaleae</taxon>
        <taxon>Paspalinae</taxon>
        <taxon>Paspalum</taxon>
    </lineage>
</organism>
<dbReference type="Pfam" id="PF00646">
    <property type="entry name" value="F-box"/>
    <property type="match status" value="1"/>
</dbReference>
<dbReference type="PANTHER" id="PTHR34223:SF88">
    <property type="entry name" value="OS11G0200950 PROTEIN"/>
    <property type="match status" value="1"/>
</dbReference>
<evidence type="ECO:0000259" key="1">
    <source>
        <dbReference type="Pfam" id="PF00646"/>
    </source>
</evidence>
<gene>
    <name evidence="2" type="ORF">U9M48_004490</name>
</gene>
<dbReference type="AlphaFoldDB" id="A0AAQ3PN37"/>
<dbReference type="PANTHER" id="PTHR34223">
    <property type="entry name" value="OS11G0201299 PROTEIN"/>
    <property type="match status" value="1"/>
</dbReference>
<dbReference type="SUPFAM" id="SSF81383">
    <property type="entry name" value="F-box domain"/>
    <property type="match status" value="1"/>
</dbReference>
<evidence type="ECO:0000313" key="3">
    <source>
        <dbReference type="Proteomes" id="UP001341281"/>
    </source>
</evidence>
<reference evidence="2 3" key="1">
    <citation type="submission" date="2024-02" db="EMBL/GenBank/DDBJ databases">
        <title>High-quality chromosome-scale genome assembly of Pensacola bahiagrass (Paspalum notatum Flugge var. saurae).</title>
        <authorList>
            <person name="Vega J.M."/>
            <person name="Podio M."/>
            <person name="Orjuela J."/>
            <person name="Siena L.A."/>
            <person name="Pessino S.C."/>
            <person name="Combes M.C."/>
            <person name="Mariac C."/>
            <person name="Albertini E."/>
            <person name="Pupilli F."/>
            <person name="Ortiz J.P.A."/>
            <person name="Leblanc O."/>
        </authorList>
    </citation>
    <scope>NUCLEOTIDE SEQUENCE [LARGE SCALE GENOMIC DNA]</scope>
    <source>
        <strain evidence="2">R1</strain>
        <tissue evidence="2">Leaf</tissue>
    </source>
</reference>
<protein>
    <recommendedName>
        <fullName evidence="1">F-box domain-containing protein</fullName>
    </recommendedName>
</protein>
<dbReference type="EMBL" id="CP144745">
    <property type="protein sequence ID" value="WVZ53570.1"/>
    <property type="molecule type" value="Genomic_DNA"/>
</dbReference>
<dbReference type="InterPro" id="IPR053197">
    <property type="entry name" value="F-box_SCFL_complex_component"/>
</dbReference>
<evidence type="ECO:0000313" key="2">
    <source>
        <dbReference type="EMBL" id="WVZ53570.1"/>
    </source>
</evidence>